<gene>
    <name evidence="3" type="ORF">QNH46_07785</name>
</gene>
<dbReference type="Proteomes" id="UP001177943">
    <property type="component" value="Chromosome"/>
</dbReference>
<dbReference type="Pfam" id="PF00271">
    <property type="entry name" value="Helicase_C"/>
    <property type="match status" value="1"/>
</dbReference>
<organism evidence="3 4">
    <name type="scientific">Paenibacillus woosongensis</name>
    <dbReference type="NCBI Taxonomy" id="307580"/>
    <lineage>
        <taxon>Bacteria</taxon>
        <taxon>Bacillati</taxon>
        <taxon>Bacillota</taxon>
        <taxon>Bacilli</taxon>
        <taxon>Bacillales</taxon>
        <taxon>Paenibacillaceae</taxon>
        <taxon>Paenibacillus</taxon>
    </lineage>
</organism>
<dbReference type="InterPro" id="IPR001650">
    <property type="entry name" value="Helicase_C-like"/>
</dbReference>
<dbReference type="InterPro" id="IPR038718">
    <property type="entry name" value="SNF2-like_sf"/>
</dbReference>
<evidence type="ECO:0000256" key="1">
    <source>
        <dbReference type="ARBA" id="ARBA00022801"/>
    </source>
</evidence>
<dbReference type="Gene3D" id="3.40.50.300">
    <property type="entry name" value="P-loop containing nucleotide triphosphate hydrolases"/>
    <property type="match status" value="1"/>
</dbReference>
<dbReference type="InterPro" id="IPR014001">
    <property type="entry name" value="Helicase_ATP-bd"/>
</dbReference>
<sequence>MRRCLVVAPKKVAEATWTNEAAKWQHLKHLRIIPVLGAQQKRIRALNTPGDIWVISRDNLAWLVEHYRNAWPFDMVVLDELSSFKNHQAKRFKVLTWVRPHIKRIVGLTGTPAPNGLLDLWAQVNLLDQGKRLEKLITHYRTKYFEKNYNGYGYTAKPGADDAIQRKIADICISMKAEDYLELPDAITNIIPVVLEDKALKQYKQMEKELLLEIDDDTEITATSAAVLTGKLLQLCNGALYDGERNVHEIHNCKIEAFMELIEQLNGKPALVFYSYQHDRDRILKALEKSGLRIRELKTPQDQLDWNTGKIDILLAHPASAAYGLNLQDGGNHVVWFSLPWSLELYEQANKRLHRQGQKQKVILHHLVVQDGADEDVMAALEAKATTQEKLLNALKVRAEQIRKGA</sequence>
<dbReference type="PANTHER" id="PTHR45766">
    <property type="entry name" value="DNA ANNEALING HELICASE AND ENDONUCLEASE ZRANB3 FAMILY MEMBER"/>
    <property type="match status" value="1"/>
</dbReference>
<dbReference type="KEGG" id="pwn:QNH46_07785"/>
<dbReference type="InterPro" id="IPR027417">
    <property type="entry name" value="P-loop_NTPase"/>
</dbReference>
<dbReference type="GO" id="GO:0004386">
    <property type="term" value="F:helicase activity"/>
    <property type="evidence" value="ECO:0007669"/>
    <property type="project" value="UniProtKB-KW"/>
</dbReference>
<keyword evidence="3" id="KW-0547">Nucleotide-binding</keyword>
<keyword evidence="3" id="KW-0067">ATP-binding</keyword>
<keyword evidence="1" id="KW-0378">Hydrolase</keyword>
<dbReference type="SUPFAM" id="SSF52540">
    <property type="entry name" value="P-loop containing nucleoside triphosphate hydrolases"/>
    <property type="match status" value="2"/>
</dbReference>
<dbReference type="RefSeq" id="WP_283928382.1">
    <property type="nucleotide sequence ID" value="NZ_CP126084.1"/>
</dbReference>
<dbReference type="GO" id="GO:0016787">
    <property type="term" value="F:hydrolase activity"/>
    <property type="evidence" value="ECO:0007669"/>
    <property type="project" value="UniProtKB-KW"/>
</dbReference>
<dbReference type="GO" id="GO:0006281">
    <property type="term" value="P:DNA repair"/>
    <property type="evidence" value="ECO:0007669"/>
    <property type="project" value="TreeGrafter"/>
</dbReference>
<dbReference type="PROSITE" id="PS51192">
    <property type="entry name" value="HELICASE_ATP_BIND_1"/>
    <property type="match status" value="1"/>
</dbReference>
<name>A0AA95IER7_9BACL</name>
<reference evidence="3" key="1">
    <citation type="submission" date="2023-05" db="EMBL/GenBank/DDBJ databases">
        <title>Comparative genomics of Bacillaceae isolates and their secondary metabolite potential.</title>
        <authorList>
            <person name="Song L."/>
            <person name="Nielsen L.J."/>
            <person name="Mohite O."/>
            <person name="Xu X."/>
            <person name="Weber T."/>
            <person name="Kovacs A.T."/>
        </authorList>
    </citation>
    <scope>NUCLEOTIDE SEQUENCE</scope>
    <source>
        <strain evidence="3">B2_4</strain>
    </source>
</reference>
<dbReference type="PANTHER" id="PTHR45766:SF6">
    <property type="entry name" value="SWI_SNF-RELATED MATRIX-ASSOCIATED ACTIN-DEPENDENT REGULATOR OF CHROMATIN SUBFAMILY A-LIKE PROTEIN 1"/>
    <property type="match status" value="1"/>
</dbReference>
<feature type="domain" description="Helicase ATP-binding" evidence="2">
    <location>
        <begin position="1"/>
        <end position="130"/>
    </location>
</feature>
<evidence type="ECO:0000313" key="4">
    <source>
        <dbReference type="Proteomes" id="UP001177943"/>
    </source>
</evidence>
<dbReference type="GO" id="GO:0005524">
    <property type="term" value="F:ATP binding"/>
    <property type="evidence" value="ECO:0007669"/>
    <property type="project" value="InterPro"/>
</dbReference>
<dbReference type="AlphaFoldDB" id="A0AA95IER7"/>
<evidence type="ECO:0000313" key="3">
    <source>
        <dbReference type="EMBL" id="WHX51423.1"/>
    </source>
</evidence>
<dbReference type="GO" id="GO:0031297">
    <property type="term" value="P:replication fork processing"/>
    <property type="evidence" value="ECO:0007669"/>
    <property type="project" value="TreeGrafter"/>
</dbReference>
<dbReference type="InterPro" id="IPR000330">
    <property type="entry name" value="SNF2_N"/>
</dbReference>
<accession>A0AA95IER7</accession>
<evidence type="ECO:0000259" key="2">
    <source>
        <dbReference type="PROSITE" id="PS51192"/>
    </source>
</evidence>
<dbReference type="Pfam" id="PF00176">
    <property type="entry name" value="SNF2-rel_dom"/>
    <property type="match status" value="1"/>
</dbReference>
<protein>
    <submittedName>
        <fullName evidence="3">DEAD/DEAH box helicase</fullName>
    </submittedName>
</protein>
<dbReference type="EMBL" id="CP126084">
    <property type="protein sequence ID" value="WHX51423.1"/>
    <property type="molecule type" value="Genomic_DNA"/>
</dbReference>
<proteinExistence type="predicted"/>
<dbReference type="Gene3D" id="3.40.50.10810">
    <property type="entry name" value="Tandem AAA-ATPase domain"/>
    <property type="match status" value="1"/>
</dbReference>
<keyword evidence="3" id="KW-0347">Helicase</keyword>